<reference evidence="3 4" key="1">
    <citation type="submission" date="2014-04" db="EMBL/GenBank/DDBJ databases">
        <title>Evolutionary Origins and Diversification of the Mycorrhizal Mutualists.</title>
        <authorList>
            <consortium name="DOE Joint Genome Institute"/>
            <consortium name="Mycorrhizal Genomics Consortium"/>
            <person name="Kohler A."/>
            <person name="Kuo A."/>
            <person name="Nagy L.G."/>
            <person name="Floudas D."/>
            <person name="Copeland A."/>
            <person name="Barry K.W."/>
            <person name="Cichocki N."/>
            <person name="Veneault-Fourrey C."/>
            <person name="LaButti K."/>
            <person name="Lindquist E.A."/>
            <person name="Lipzen A."/>
            <person name="Lundell T."/>
            <person name="Morin E."/>
            <person name="Murat C."/>
            <person name="Riley R."/>
            <person name="Ohm R."/>
            <person name="Sun H."/>
            <person name="Tunlid A."/>
            <person name="Henrissat B."/>
            <person name="Grigoriev I.V."/>
            <person name="Hibbett D.S."/>
            <person name="Martin F."/>
        </authorList>
    </citation>
    <scope>NUCLEOTIDE SEQUENCE [LARGE SCALE GENOMIC DNA]</scope>
    <source>
        <strain evidence="3 4">FD-317 M1</strain>
    </source>
</reference>
<feature type="compositionally biased region" description="Low complexity" evidence="1">
    <location>
        <begin position="171"/>
        <end position="187"/>
    </location>
</feature>
<name>A0A0D0AIY3_9AGAR</name>
<evidence type="ECO:0000313" key="4">
    <source>
        <dbReference type="Proteomes" id="UP000053593"/>
    </source>
</evidence>
<keyword evidence="2" id="KW-1133">Transmembrane helix</keyword>
<evidence type="ECO:0000313" key="3">
    <source>
        <dbReference type="EMBL" id="KIK50110.1"/>
    </source>
</evidence>
<accession>A0A0D0AIY3</accession>
<dbReference type="AlphaFoldDB" id="A0A0D0AIY3"/>
<feature type="region of interest" description="Disordered" evidence="1">
    <location>
        <begin position="55"/>
        <end position="94"/>
    </location>
</feature>
<dbReference type="Proteomes" id="UP000053593">
    <property type="component" value="Unassembled WGS sequence"/>
</dbReference>
<keyword evidence="4" id="KW-1185">Reference proteome</keyword>
<gene>
    <name evidence="3" type="ORF">GYMLUDRAFT_253260</name>
</gene>
<feature type="compositionally biased region" description="Polar residues" evidence="1">
    <location>
        <begin position="63"/>
        <end position="81"/>
    </location>
</feature>
<proteinExistence type="predicted"/>
<feature type="transmembrane region" description="Helical" evidence="2">
    <location>
        <begin position="213"/>
        <end position="237"/>
    </location>
</feature>
<keyword evidence="2" id="KW-0472">Membrane</keyword>
<dbReference type="EMBL" id="KN834930">
    <property type="protein sequence ID" value="KIK50110.1"/>
    <property type="molecule type" value="Genomic_DNA"/>
</dbReference>
<evidence type="ECO:0000256" key="1">
    <source>
        <dbReference type="SAM" id="MobiDB-lite"/>
    </source>
</evidence>
<dbReference type="HOGENOM" id="CLU_1034598_0_0_1"/>
<feature type="region of interest" description="Disordered" evidence="1">
    <location>
        <begin position="171"/>
        <end position="193"/>
    </location>
</feature>
<organism evidence="3 4">
    <name type="scientific">Collybiopsis luxurians FD-317 M1</name>
    <dbReference type="NCBI Taxonomy" id="944289"/>
    <lineage>
        <taxon>Eukaryota</taxon>
        <taxon>Fungi</taxon>
        <taxon>Dikarya</taxon>
        <taxon>Basidiomycota</taxon>
        <taxon>Agaricomycotina</taxon>
        <taxon>Agaricomycetes</taxon>
        <taxon>Agaricomycetidae</taxon>
        <taxon>Agaricales</taxon>
        <taxon>Marasmiineae</taxon>
        <taxon>Omphalotaceae</taxon>
        <taxon>Collybiopsis</taxon>
        <taxon>Collybiopsis luxurians</taxon>
    </lineage>
</organism>
<sequence length="269" mass="29743">MDNSSILLSCYSNSFSPSPDLVLALQDSSDHPCSSSALESLDNIPTASRELAQPLSLQQSLSRNHGPSISHNPSTTNTSYHIAQDHSDNPCSHSNTTDSMLLQVLFLVFIDTQRVHPGESNSTFQPSLIRLNSSTWTPTRGSTGSENSIYCALPLILLLSIAIPRLTGPLPSAARTASRPSTAPARPYSCRSRRSTQNQRLEIKFYPPAYPELVALVFLLVLYALRNLAFLEAIYLISMILRDDFVRALNEIRDVESAKEVRVHGEFRE</sequence>
<keyword evidence="2" id="KW-0812">Transmembrane</keyword>
<evidence type="ECO:0000256" key="2">
    <source>
        <dbReference type="SAM" id="Phobius"/>
    </source>
</evidence>
<protein>
    <submittedName>
        <fullName evidence="3">Uncharacterized protein</fullName>
    </submittedName>
</protein>